<protein>
    <submittedName>
        <fullName evidence="1">Uncharacterized protein</fullName>
    </submittedName>
</protein>
<dbReference type="InterPro" id="IPR053204">
    <property type="entry name" value="Oxopyrrolidines_Biosynth-assoc"/>
</dbReference>
<dbReference type="Proteomes" id="UP001265746">
    <property type="component" value="Unassembled WGS sequence"/>
</dbReference>
<dbReference type="Pfam" id="PF12311">
    <property type="entry name" value="DUF3632"/>
    <property type="match status" value="1"/>
</dbReference>
<dbReference type="PANTHER" id="PTHR38797">
    <property type="entry name" value="NUCLEAR PORE COMPLEX PROTEIN NUP85-RELATED"/>
    <property type="match status" value="1"/>
</dbReference>
<proteinExistence type="predicted"/>
<gene>
    <name evidence="1" type="ORF">N8I77_013518</name>
</gene>
<keyword evidence="2" id="KW-1185">Reference proteome</keyword>
<dbReference type="AlphaFoldDB" id="A0AAD9VXY4"/>
<dbReference type="InterPro" id="IPR022085">
    <property type="entry name" value="OpdG"/>
</dbReference>
<comment type="caution">
    <text evidence="1">The sequence shown here is derived from an EMBL/GenBank/DDBJ whole genome shotgun (WGS) entry which is preliminary data.</text>
</comment>
<reference evidence="1" key="1">
    <citation type="submission" date="2023-06" db="EMBL/GenBank/DDBJ databases">
        <authorList>
            <person name="Noh H."/>
        </authorList>
    </citation>
    <scope>NUCLEOTIDE SEQUENCE</scope>
    <source>
        <strain evidence="1">DUCC20226</strain>
    </source>
</reference>
<sequence length="313" mass="35157">MSFSIAPDPLDPEFTKDKHESQFTMVIQDLINGSVDPASAARTIDKIVVDECQEAFVSYISVPNPTPEQLADGTILSPQPAGWEQFLWNCLGIAAMKLPADDASQDRLVSLVQELQRLPRHTVPWFAAGCLKEKELWNLSRENGYAYFKQWLWELHEGHFAGRGHIEKDTDASTAYLNFSSFIARLLASYIVDTTSLCALIRPSSFAKSPLPARYEAYSNAGTKWIQYAGEALYEMCEKGVLEIGKQRWTQGLWDSWKTKFAFIKDNDEFTKDGRERATIALDRMAQIETKGLDGIRGGVVEHLGLIIAEEQA</sequence>
<accession>A0AAD9VXY4</accession>
<dbReference type="PANTHER" id="PTHR38797:SF4">
    <property type="entry name" value="NUCLEAR PORE COMPLEX PROTEIN NUP85"/>
    <property type="match status" value="1"/>
</dbReference>
<name>A0AAD9VXY4_PHOAM</name>
<organism evidence="1 2">
    <name type="scientific">Phomopsis amygdali</name>
    <name type="common">Fusicoccum amygdali</name>
    <dbReference type="NCBI Taxonomy" id="1214568"/>
    <lineage>
        <taxon>Eukaryota</taxon>
        <taxon>Fungi</taxon>
        <taxon>Dikarya</taxon>
        <taxon>Ascomycota</taxon>
        <taxon>Pezizomycotina</taxon>
        <taxon>Sordariomycetes</taxon>
        <taxon>Sordariomycetidae</taxon>
        <taxon>Diaporthales</taxon>
        <taxon>Diaporthaceae</taxon>
        <taxon>Diaporthe</taxon>
    </lineage>
</organism>
<evidence type="ECO:0000313" key="1">
    <source>
        <dbReference type="EMBL" id="KAK2596006.1"/>
    </source>
</evidence>
<dbReference type="EMBL" id="JAUJFL010000012">
    <property type="protein sequence ID" value="KAK2596006.1"/>
    <property type="molecule type" value="Genomic_DNA"/>
</dbReference>
<evidence type="ECO:0000313" key="2">
    <source>
        <dbReference type="Proteomes" id="UP001265746"/>
    </source>
</evidence>